<evidence type="ECO:0000313" key="2">
    <source>
        <dbReference type="EMBL" id="SOB74259.1"/>
    </source>
</evidence>
<dbReference type="SUPFAM" id="SSF81383">
    <property type="entry name" value="F-box domain"/>
    <property type="match status" value="1"/>
</dbReference>
<dbReference type="Pfam" id="PF12937">
    <property type="entry name" value="F-box-like"/>
    <property type="match status" value="1"/>
</dbReference>
<dbReference type="InterPro" id="IPR036047">
    <property type="entry name" value="F-box-like_dom_sf"/>
</dbReference>
<protein>
    <recommendedName>
        <fullName evidence="1">F-box domain-containing protein</fullName>
    </recommendedName>
</protein>
<organism evidence="2">
    <name type="scientific">Cedratvirus lausannensis</name>
    <dbReference type="NCBI Taxonomy" id="2023205"/>
    <lineage>
        <taxon>Viruses</taxon>
        <taxon>Pithoviruses</taxon>
        <taxon>Orthocedratvirinae</taxon>
        <taxon>Alphacedratvirus</taxon>
        <taxon>Alphacedratvirus francolausannense</taxon>
    </lineage>
</organism>
<dbReference type="InterPro" id="IPR001810">
    <property type="entry name" value="F-box_dom"/>
</dbReference>
<feature type="domain" description="F-box" evidence="1">
    <location>
        <begin position="2"/>
        <end position="46"/>
    </location>
</feature>
<dbReference type="Proteomes" id="UP000274850">
    <property type="component" value="Segment"/>
</dbReference>
<name>A0A285PXB5_9VIRU</name>
<keyword evidence="3" id="KW-1185">Reference proteome</keyword>
<accession>A0A285PXB5</accession>
<proteinExistence type="predicted"/>
<gene>
    <name evidence="2" type="ORF">BQ9231_00376</name>
</gene>
<reference evidence="2" key="1">
    <citation type="submission" date="2017-08" db="EMBL/GenBank/DDBJ databases">
        <authorList>
            <person name="de Groot N.N."/>
        </authorList>
    </citation>
    <scope>NUCLEOTIDE SEQUENCE</scope>
</reference>
<dbReference type="Gene3D" id="1.20.1280.50">
    <property type="match status" value="1"/>
</dbReference>
<dbReference type="EMBL" id="LT907979">
    <property type="protein sequence ID" value="SOB74259.1"/>
    <property type="molecule type" value="Genomic_DNA"/>
</dbReference>
<evidence type="ECO:0000259" key="1">
    <source>
        <dbReference type="Pfam" id="PF12937"/>
    </source>
</evidence>
<sequence length="203" mass="23698">MDTLPEEVQENILLSLVEPDDLFRACSTSRESRNICSGSAFWREKFAREGLPLLQEGHTFTAWISIYKKAFRAAQIADRLVDSGEDILIRMSEIFDLRHLGFYIDSRVMGIWQEAREGDSYAHHNYIDEEGQEHHVSIRDDFYLVFTPSSDIYTMSIVNYEVTTDNQEETISQTLVPSRFTLKLEAKDMWRVVYNVAFFGYHF</sequence>
<evidence type="ECO:0000313" key="3">
    <source>
        <dbReference type="Proteomes" id="UP000274850"/>
    </source>
</evidence>